<reference evidence="2" key="1">
    <citation type="journal article" date="2019" name="bioRxiv">
        <title>The Genome of the Zebra Mussel, Dreissena polymorpha: A Resource for Invasive Species Research.</title>
        <authorList>
            <person name="McCartney M.A."/>
            <person name="Auch B."/>
            <person name="Kono T."/>
            <person name="Mallez S."/>
            <person name="Zhang Y."/>
            <person name="Obille A."/>
            <person name="Becker A."/>
            <person name="Abrahante J.E."/>
            <person name="Garbe J."/>
            <person name="Badalamenti J.P."/>
            <person name="Herman A."/>
            <person name="Mangelson H."/>
            <person name="Liachko I."/>
            <person name="Sullivan S."/>
            <person name="Sone E.D."/>
            <person name="Koren S."/>
            <person name="Silverstein K.A.T."/>
            <person name="Beckman K.B."/>
            <person name="Gohl D.M."/>
        </authorList>
    </citation>
    <scope>NUCLEOTIDE SEQUENCE</scope>
    <source>
        <strain evidence="2">Duluth1</strain>
        <tissue evidence="2">Whole animal</tissue>
    </source>
</reference>
<dbReference type="Gene3D" id="3.40.50.1110">
    <property type="entry name" value="SGNH hydrolase"/>
    <property type="match status" value="1"/>
</dbReference>
<reference evidence="2" key="2">
    <citation type="submission" date="2020-11" db="EMBL/GenBank/DDBJ databases">
        <authorList>
            <person name="McCartney M.A."/>
            <person name="Auch B."/>
            <person name="Kono T."/>
            <person name="Mallez S."/>
            <person name="Becker A."/>
            <person name="Gohl D.M."/>
            <person name="Silverstein K.A.T."/>
            <person name="Koren S."/>
            <person name="Bechman K.B."/>
            <person name="Herman A."/>
            <person name="Abrahante J.E."/>
            <person name="Garbe J."/>
        </authorList>
    </citation>
    <scope>NUCLEOTIDE SEQUENCE</scope>
    <source>
        <strain evidence="2">Duluth1</strain>
        <tissue evidence="2">Whole animal</tissue>
    </source>
</reference>
<feature type="region of interest" description="Disordered" evidence="1">
    <location>
        <begin position="301"/>
        <end position="432"/>
    </location>
</feature>
<evidence type="ECO:0000313" key="3">
    <source>
        <dbReference type="Proteomes" id="UP000828390"/>
    </source>
</evidence>
<dbReference type="InterPro" id="IPR036514">
    <property type="entry name" value="SGNH_hydro_sf"/>
</dbReference>
<organism evidence="2 3">
    <name type="scientific">Dreissena polymorpha</name>
    <name type="common">Zebra mussel</name>
    <name type="synonym">Mytilus polymorpha</name>
    <dbReference type="NCBI Taxonomy" id="45954"/>
    <lineage>
        <taxon>Eukaryota</taxon>
        <taxon>Metazoa</taxon>
        <taxon>Spiralia</taxon>
        <taxon>Lophotrochozoa</taxon>
        <taxon>Mollusca</taxon>
        <taxon>Bivalvia</taxon>
        <taxon>Autobranchia</taxon>
        <taxon>Heteroconchia</taxon>
        <taxon>Euheterodonta</taxon>
        <taxon>Imparidentia</taxon>
        <taxon>Neoheterodontei</taxon>
        <taxon>Myida</taxon>
        <taxon>Dreissenoidea</taxon>
        <taxon>Dreissenidae</taxon>
        <taxon>Dreissena</taxon>
    </lineage>
</organism>
<name>A0A9D4LPK5_DREPO</name>
<sequence length="444" mass="48701">MPSLYISSAVSFFVHINRKSLLSIYHQHYSYCPQIKTIALVVGANDIGRSSAAHIAEEVKDLCFRFHSLSPQSCILVSEILPRGRDLFHEQTPRRIESESIFLEEWNAVAAEVNCRLRELAGSFDWLTIISQWQFHSMSGAHRRLLGRDGLHLSIEGTELLSENLGSAISAVKRVVHPTVPSVLIKQDSPDSTSPVSGQRKLVAVKRVVHPAVPFAKNEAVRIQMTEGPSTPPPSPPCRTYAETWTTVKFSASRKSGRVEYRKSNNPCLPCCRHDYRASRICTAIENRVVYESVRDLPSAPYLGGKFHPKSPGSGQRKSPGSGHRKSPLSEKRKSPVSGKLKSPVSGYRKSPGSGHRKSPLSEKRKSPVSGRLKSPVSEYRKSPVSGQGKSPVSGKLKSPVSGPRKSPEERMSSPDSTSPVSGQRKLVGGGTDVPLFVMKVSGR</sequence>
<dbReference type="AlphaFoldDB" id="A0A9D4LPK5"/>
<proteinExistence type="predicted"/>
<comment type="caution">
    <text evidence="2">The sequence shown here is derived from an EMBL/GenBank/DDBJ whole genome shotgun (WGS) entry which is preliminary data.</text>
</comment>
<gene>
    <name evidence="2" type="ORF">DPMN_023386</name>
</gene>
<dbReference type="Proteomes" id="UP000828390">
    <property type="component" value="Unassembled WGS sequence"/>
</dbReference>
<protein>
    <submittedName>
        <fullName evidence="2">Uncharacterized protein</fullName>
    </submittedName>
</protein>
<evidence type="ECO:0000313" key="2">
    <source>
        <dbReference type="EMBL" id="KAH3860486.1"/>
    </source>
</evidence>
<dbReference type="SUPFAM" id="SSF52266">
    <property type="entry name" value="SGNH hydrolase"/>
    <property type="match status" value="1"/>
</dbReference>
<dbReference type="EMBL" id="JAIWYP010000002">
    <property type="protein sequence ID" value="KAH3860486.1"/>
    <property type="molecule type" value="Genomic_DNA"/>
</dbReference>
<keyword evidence="3" id="KW-1185">Reference proteome</keyword>
<evidence type="ECO:0000256" key="1">
    <source>
        <dbReference type="SAM" id="MobiDB-lite"/>
    </source>
</evidence>
<accession>A0A9D4LPK5</accession>